<dbReference type="SUPFAM" id="SSF53850">
    <property type="entry name" value="Periplasmic binding protein-like II"/>
    <property type="match status" value="1"/>
</dbReference>
<dbReference type="PRINTS" id="PR00039">
    <property type="entry name" value="HTHLYSR"/>
</dbReference>
<dbReference type="InterPro" id="IPR000847">
    <property type="entry name" value="LysR_HTH_N"/>
</dbReference>
<name>A0A927M7J3_9ACTN</name>
<sequence>MTNIELRHLATMAAIADEGSFGRAATRLGYTQSTVSQQIAVLEKAVGGPLFDRPGGPKPVRITPLGAVVLEHGRDLLTRVAALTNAVDRFQAGDGRIDIGTFQSMSNVMLPTVVRRLRDEHPDCDIRLTEEVPGQQPRIDDLDLLFYDGRLDGDVEHFKLLDDRYVLVARPGTFPEGPVRIEQLDGEPLVAYPPVCDQPRMELALARGGARPRIVFRSAGDDTILSMVRAGMGSAVLPWLAVHGSDVLPDDRLSVHELRPALPPREVFLLWQAGRSHSPLAARTIEIAVEAAADMVKQM</sequence>
<dbReference type="InterPro" id="IPR005119">
    <property type="entry name" value="LysR_subst-bd"/>
</dbReference>
<gene>
    <name evidence="6" type="ORF">H4W31_005256</name>
</gene>
<reference evidence="6" key="1">
    <citation type="submission" date="2020-10" db="EMBL/GenBank/DDBJ databases">
        <title>Sequencing the genomes of 1000 actinobacteria strains.</title>
        <authorList>
            <person name="Klenk H.-P."/>
        </authorList>
    </citation>
    <scope>NUCLEOTIDE SEQUENCE</scope>
    <source>
        <strain evidence="6">DSM 46832</strain>
    </source>
</reference>
<dbReference type="AlphaFoldDB" id="A0A927M7J3"/>
<evidence type="ECO:0000256" key="3">
    <source>
        <dbReference type="ARBA" id="ARBA00023125"/>
    </source>
</evidence>
<dbReference type="InterPro" id="IPR036388">
    <property type="entry name" value="WH-like_DNA-bd_sf"/>
</dbReference>
<dbReference type="Pfam" id="PF03466">
    <property type="entry name" value="LysR_substrate"/>
    <property type="match status" value="1"/>
</dbReference>
<dbReference type="Gene3D" id="1.10.10.10">
    <property type="entry name" value="Winged helix-like DNA-binding domain superfamily/Winged helix DNA-binding domain"/>
    <property type="match status" value="1"/>
</dbReference>
<protein>
    <submittedName>
        <fullName evidence="6">DNA-binding transcriptional LysR family regulator</fullName>
    </submittedName>
</protein>
<evidence type="ECO:0000313" key="7">
    <source>
        <dbReference type="Proteomes" id="UP000649753"/>
    </source>
</evidence>
<dbReference type="CDD" id="cd05466">
    <property type="entry name" value="PBP2_LTTR_substrate"/>
    <property type="match status" value="1"/>
</dbReference>
<keyword evidence="4" id="KW-0804">Transcription</keyword>
<dbReference type="Pfam" id="PF00126">
    <property type="entry name" value="HTH_1"/>
    <property type="match status" value="1"/>
</dbReference>
<keyword evidence="2" id="KW-0805">Transcription regulation</keyword>
<evidence type="ECO:0000256" key="2">
    <source>
        <dbReference type="ARBA" id="ARBA00023015"/>
    </source>
</evidence>
<organism evidence="6 7">
    <name type="scientific">Plantactinospora soyae</name>
    <dbReference type="NCBI Taxonomy" id="1544732"/>
    <lineage>
        <taxon>Bacteria</taxon>
        <taxon>Bacillati</taxon>
        <taxon>Actinomycetota</taxon>
        <taxon>Actinomycetes</taxon>
        <taxon>Micromonosporales</taxon>
        <taxon>Micromonosporaceae</taxon>
        <taxon>Plantactinospora</taxon>
    </lineage>
</organism>
<dbReference type="EMBL" id="JADBEB010000001">
    <property type="protein sequence ID" value="MBE1489618.1"/>
    <property type="molecule type" value="Genomic_DNA"/>
</dbReference>
<keyword evidence="3 6" id="KW-0238">DNA-binding</keyword>
<evidence type="ECO:0000313" key="6">
    <source>
        <dbReference type="EMBL" id="MBE1489618.1"/>
    </source>
</evidence>
<comment type="caution">
    <text evidence="6">The sequence shown here is derived from an EMBL/GenBank/DDBJ whole genome shotgun (WGS) entry which is preliminary data.</text>
</comment>
<accession>A0A927M7J3</accession>
<evidence type="ECO:0000256" key="1">
    <source>
        <dbReference type="ARBA" id="ARBA00009437"/>
    </source>
</evidence>
<dbReference type="GO" id="GO:0003677">
    <property type="term" value="F:DNA binding"/>
    <property type="evidence" value="ECO:0007669"/>
    <property type="project" value="UniProtKB-KW"/>
</dbReference>
<dbReference type="RefSeq" id="WP_192769063.1">
    <property type="nucleotide sequence ID" value="NZ_JADBEB010000001.1"/>
</dbReference>
<dbReference type="Gene3D" id="3.40.190.290">
    <property type="match status" value="1"/>
</dbReference>
<evidence type="ECO:0000259" key="5">
    <source>
        <dbReference type="PROSITE" id="PS50931"/>
    </source>
</evidence>
<dbReference type="PANTHER" id="PTHR30346:SF28">
    <property type="entry name" value="HTH-TYPE TRANSCRIPTIONAL REGULATOR CYNR"/>
    <property type="match status" value="1"/>
</dbReference>
<dbReference type="InterPro" id="IPR036390">
    <property type="entry name" value="WH_DNA-bd_sf"/>
</dbReference>
<proteinExistence type="inferred from homology"/>
<dbReference type="PROSITE" id="PS50931">
    <property type="entry name" value="HTH_LYSR"/>
    <property type="match status" value="1"/>
</dbReference>
<comment type="similarity">
    <text evidence="1">Belongs to the LysR transcriptional regulatory family.</text>
</comment>
<dbReference type="SUPFAM" id="SSF46785">
    <property type="entry name" value="Winged helix' DNA-binding domain"/>
    <property type="match status" value="1"/>
</dbReference>
<dbReference type="Proteomes" id="UP000649753">
    <property type="component" value="Unassembled WGS sequence"/>
</dbReference>
<dbReference type="GO" id="GO:0003700">
    <property type="term" value="F:DNA-binding transcription factor activity"/>
    <property type="evidence" value="ECO:0007669"/>
    <property type="project" value="InterPro"/>
</dbReference>
<evidence type="ECO:0000256" key="4">
    <source>
        <dbReference type="ARBA" id="ARBA00023163"/>
    </source>
</evidence>
<dbReference type="GO" id="GO:0032993">
    <property type="term" value="C:protein-DNA complex"/>
    <property type="evidence" value="ECO:0007669"/>
    <property type="project" value="TreeGrafter"/>
</dbReference>
<feature type="domain" description="HTH lysR-type" evidence="5">
    <location>
        <begin position="4"/>
        <end position="63"/>
    </location>
</feature>
<dbReference type="PANTHER" id="PTHR30346">
    <property type="entry name" value="TRANSCRIPTIONAL DUAL REGULATOR HCAR-RELATED"/>
    <property type="match status" value="1"/>
</dbReference>
<keyword evidence="7" id="KW-1185">Reference proteome</keyword>